<name>A0A0E9X9Z3_ANGAN</name>
<proteinExistence type="predicted"/>
<evidence type="ECO:0000313" key="2">
    <source>
        <dbReference type="EMBL" id="JAH99241.1"/>
    </source>
</evidence>
<accession>A0A0E9X9Z3</accession>
<feature type="region of interest" description="Disordered" evidence="1">
    <location>
        <begin position="1"/>
        <end position="21"/>
    </location>
</feature>
<reference evidence="2" key="2">
    <citation type="journal article" date="2015" name="Fish Shellfish Immunol.">
        <title>Early steps in the European eel (Anguilla anguilla)-Vibrio vulnificus interaction in the gills: Role of the RtxA13 toxin.</title>
        <authorList>
            <person name="Callol A."/>
            <person name="Pajuelo D."/>
            <person name="Ebbesson L."/>
            <person name="Teles M."/>
            <person name="MacKenzie S."/>
            <person name="Amaro C."/>
        </authorList>
    </citation>
    <scope>NUCLEOTIDE SEQUENCE</scope>
</reference>
<organism evidence="2">
    <name type="scientific">Anguilla anguilla</name>
    <name type="common">European freshwater eel</name>
    <name type="synonym">Muraena anguilla</name>
    <dbReference type="NCBI Taxonomy" id="7936"/>
    <lineage>
        <taxon>Eukaryota</taxon>
        <taxon>Metazoa</taxon>
        <taxon>Chordata</taxon>
        <taxon>Craniata</taxon>
        <taxon>Vertebrata</taxon>
        <taxon>Euteleostomi</taxon>
        <taxon>Actinopterygii</taxon>
        <taxon>Neopterygii</taxon>
        <taxon>Teleostei</taxon>
        <taxon>Anguilliformes</taxon>
        <taxon>Anguillidae</taxon>
        <taxon>Anguilla</taxon>
    </lineage>
</organism>
<protein>
    <submittedName>
        <fullName evidence="2">Uncharacterized protein</fullName>
    </submittedName>
</protein>
<sequence>MPTLSRRGIRKNKISYKSMSV</sequence>
<reference evidence="2" key="1">
    <citation type="submission" date="2014-11" db="EMBL/GenBank/DDBJ databases">
        <authorList>
            <person name="Amaro Gonzalez C."/>
        </authorList>
    </citation>
    <scope>NUCLEOTIDE SEQUENCE</scope>
</reference>
<evidence type="ECO:0000256" key="1">
    <source>
        <dbReference type="SAM" id="MobiDB-lite"/>
    </source>
</evidence>
<dbReference type="EMBL" id="GBXM01009336">
    <property type="protein sequence ID" value="JAH99241.1"/>
    <property type="molecule type" value="Transcribed_RNA"/>
</dbReference>
<dbReference type="AlphaFoldDB" id="A0A0E9X9Z3"/>